<reference evidence="1" key="1">
    <citation type="submission" date="2020-01" db="EMBL/GenBank/DDBJ databases">
        <title>Insect and environment-associated Actinomycetes.</title>
        <authorList>
            <person name="Currrie C."/>
            <person name="Chevrette M."/>
            <person name="Carlson C."/>
            <person name="Stubbendieck R."/>
            <person name="Wendt-Pienkowski E."/>
        </authorList>
    </citation>
    <scope>NUCLEOTIDE SEQUENCE</scope>
    <source>
        <strain evidence="1">SID7958</strain>
    </source>
</reference>
<sequence length="30" mass="2914">MPLGCLPGVAAAVALVLCAYGVERAAEPTA</sequence>
<feature type="non-terminal residue" evidence="1">
    <location>
        <position position="30"/>
    </location>
</feature>
<accession>A0A6G3UBI8</accession>
<proteinExistence type="predicted"/>
<evidence type="ECO:0000313" key="1">
    <source>
        <dbReference type="EMBL" id="NEC83901.1"/>
    </source>
</evidence>
<protein>
    <submittedName>
        <fullName evidence="1">N-acetylmuramoyl-L-alanine amidase</fullName>
    </submittedName>
</protein>
<gene>
    <name evidence="1" type="ORF">G3I38_32880</name>
</gene>
<organism evidence="1">
    <name type="scientific">Streptomyces sp. SID7958</name>
    <dbReference type="NCBI Taxonomy" id="2706093"/>
    <lineage>
        <taxon>Bacteria</taxon>
        <taxon>Bacillati</taxon>
        <taxon>Actinomycetota</taxon>
        <taxon>Actinomycetes</taxon>
        <taxon>Kitasatosporales</taxon>
        <taxon>Streptomycetaceae</taxon>
        <taxon>Streptomyces</taxon>
    </lineage>
</organism>
<dbReference type="EMBL" id="JAAGMU010001662">
    <property type="protein sequence ID" value="NEC83901.1"/>
    <property type="molecule type" value="Genomic_DNA"/>
</dbReference>
<dbReference type="AlphaFoldDB" id="A0A6G3UBI8"/>
<name>A0A6G3UBI8_9ACTN</name>
<comment type="caution">
    <text evidence="1">The sequence shown here is derived from an EMBL/GenBank/DDBJ whole genome shotgun (WGS) entry which is preliminary data.</text>
</comment>